<dbReference type="Pfam" id="PF00590">
    <property type="entry name" value="TP_methylase"/>
    <property type="match status" value="1"/>
</dbReference>
<feature type="domain" description="Tetrapyrrole methylase" evidence="7">
    <location>
        <begin position="9"/>
        <end position="207"/>
    </location>
</feature>
<dbReference type="InterPro" id="IPR000878">
    <property type="entry name" value="4pyrrol_Mease"/>
</dbReference>
<comment type="subcellular location">
    <subcellularLocation>
        <location evidence="6">Cytoplasm</location>
    </subcellularLocation>
</comment>
<keyword evidence="5 6" id="KW-0949">S-adenosyl-L-methionine</keyword>
<keyword evidence="2 6" id="KW-0698">rRNA processing</keyword>
<gene>
    <name evidence="6 8" type="primary">rsmI</name>
    <name evidence="8" type="ORF">V6243_13645</name>
</gene>
<dbReference type="InterPro" id="IPR008189">
    <property type="entry name" value="rRNA_ssu_MeTfrase_I"/>
</dbReference>
<keyword evidence="1 6" id="KW-0963">Cytoplasm</keyword>
<protein>
    <recommendedName>
        <fullName evidence="6">Ribosomal RNA small subunit methyltransferase I</fullName>
        <ecNumber evidence="6">2.1.1.198</ecNumber>
    </recommendedName>
    <alternativeName>
        <fullName evidence="6">16S rRNA 2'-O-ribose C1402 methyltransferase</fullName>
    </alternativeName>
    <alternativeName>
        <fullName evidence="6">rRNA (cytidine-2'-O-)-methyltransferase RsmI</fullName>
    </alternativeName>
</protein>
<dbReference type="CDD" id="cd11648">
    <property type="entry name" value="RsmI"/>
    <property type="match status" value="1"/>
</dbReference>
<dbReference type="Gene3D" id="3.40.1010.10">
    <property type="entry name" value="Cobalt-precorrin-4 Transmethylase, Domain 1"/>
    <property type="match status" value="1"/>
</dbReference>
<dbReference type="InterPro" id="IPR018063">
    <property type="entry name" value="SAM_MeTrfase_RsmI_CS"/>
</dbReference>
<dbReference type="InterPro" id="IPR014777">
    <property type="entry name" value="4pyrrole_Mease_sub1"/>
</dbReference>
<dbReference type="GO" id="GO:0008168">
    <property type="term" value="F:methyltransferase activity"/>
    <property type="evidence" value="ECO:0007669"/>
    <property type="project" value="UniProtKB-KW"/>
</dbReference>
<accession>A0ABU9GIF8</accession>
<evidence type="ECO:0000313" key="8">
    <source>
        <dbReference type="EMBL" id="MEL0617870.1"/>
    </source>
</evidence>
<dbReference type="EMBL" id="JBAKAP010000016">
    <property type="protein sequence ID" value="MEL0617870.1"/>
    <property type="molecule type" value="Genomic_DNA"/>
</dbReference>
<comment type="caution">
    <text evidence="8">The sequence shown here is derived from an EMBL/GenBank/DDBJ whole genome shotgun (WGS) entry which is preliminary data.</text>
</comment>
<evidence type="ECO:0000256" key="3">
    <source>
        <dbReference type="ARBA" id="ARBA00022603"/>
    </source>
</evidence>
<evidence type="ECO:0000256" key="6">
    <source>
        <dbReference type="HAMAP-Rule" id="MF_01877"/>
    </source>
</evidence>
<keyword evidence="4 6" id="KW-0808">Transferase</keyword>
<dbReference type="Gene3D" id="3.30.950.10">
    <property type="entry name" value="Methyltransferase, Cobalt-precorrin-4 Transmethylase, Domain 2"/>
    <property type="match status" value="1"/>
</dbReference>
<evidence type="ECO:0000259" key="7">
    <source>
        <dbReference type="Pfam" id="PF00590"/>
    </source>
</evidence>
<reference evidence="8 9" key="1">
    <citation type="submission" date="2024-02" db="EMBL/GenBank/DDBJ databases">
        <title>Bacteria isolated from the canopy kelp, Nereocystis luetkeana.</title>
        <authorList>
            <person name="Pfister C.A."/>
            <person name="Younker I.T."/>
            <person name="Light S.H."/>
        </authorList>
    </citation>
    <scope>NUCLEOTIDE SEQUENCE [LARGE SCALE GENOMIC DNA]</scope>
    <source>
        <strain evidence="8 9">TI.5.07</strain>
    </source>
</reference>
<dbReference type="EC" id="2.1.1.198" evidence="6"/>
<dbReference type="HAMAP" id="MF_01877">
    <property type="entry name" value="16SrRNA_methyltr_I"/>
    <property type="match status" value="1"/>
</dbReference>
<keyword evidence="3 6" id="KW-0489">Methyltransferase</keyword>
<comment type="function">
    <text evidence="6">Catalyzes the 2'-O-methylation of the ribose of cytidine 1402 (C1402) in 16S rRNA.</text>
</comment>
<dbReference type="InterPro" id="IPR035996">
    <property type="entry name" value="4pyrrol_Methylase_sf"/>
</dbReference>
<dbReference type="InterPro" id="IPR014776">
    <property type="entry name" value="4pyrrole_Mease_sub2"/>
</dbReference>
<organism evidence="8 9">
    <name type="scientific">Cobetia marina</name>
    <name type="common">Deleya marina</name>
    <dbReference type="NCBI Taxonomy" id="28258"/>
    <lineage>
        <taxon>Bacteria</taxon>
        <taxon>Pseudomonadati</taxon>
        <taxon>Pseudomonadota</taxon>
        <taxon>Gammaproteobacteria</taxon>
        <taxon>Oceanospirillales</taxon>
        <taxon>Halomonadaceae</taxon>
        <taxon>Cobetia</taxon>
    </lineage>
</organism>
<dbReference type="RefSeq" id="WP_341542652.1">
    <property type="nucleotide sequence ID" value="NZ_JBAKAP010000016.1"/>
</dbReference>
<evidence type="ECO:0000256" key="1">
    <source>
        <dbReference type="ARBA" id="ARBA00022490"/>
    </source>
</evidence>
<dbReference type="NCBIfam" id="TIGR00096">
    <property type="entry name" value="16S rRNA (cytidine(1402)-2'-O)-methyltransferase"/>
    <property type="match status" value="1"/>
</dbReference>
<dbReference type="PROSITE" id="PS01296">
    <property type="entry name" value="RSMI"/>
    <property type="match status" value="1"/>
</dbReference>
<sequence length="290" mass="31400">MSESSEGVLYVVATPIGNLDDLSPRAARVLGEVDLIAAEDTRHSARLLRHLGLEVPMMSLHDHNERGRVDQLCQALEVGRRVALVSDAGTPLISDPGFIVVRALRERGFKVVPLPGPCALITALSAAGLPTDRFTFEGFLAHKGGPRQARLTALREDSATHVLYESPHRIQALLKDIHDVLGARRVVLARELTKTFETFLDGTAAELLAMMEADGDQTRGEFVVMIEGAPARESDEAASVEGDALLKVLWEEGVGVKQMAAIATRLVGGRKKVWYAKAQAMKDAAEPREA</sequence>
<dbReference type="PANTHER" id="PTHR46111:SF1">
    <property type="entry name" value="RIBOSOMAL RNA SMALL SUBUNIT METHYLTRANSFERASE I"/>
    <property type="match status" value="1"/>
</dbReference>
<evidence type="ECO:0000256" key="4">
    <source>
        <dbReference type="ARBA" id="ARBA00022679"/>
    </source>
</evidence>
<keyword evidence="9" id="KW-1185">Reference proteome</keyword>
<evidence type="ECO:0000256" key="2">
    <source>
        <dbReference type="ARBA" id="ARBA00022552"/>
    </source>
</evidence>
<comment type="catalytic activity">
    <reaction evidence="6">
        <text>cytidine(1402) in 16S rRNA + S-adenosyl-L-methionine = 2'-O-methylcytidine(1402) in 16S rRNA + S-adenosyl-L-homocysteine + H(+)</text>
        <dbReference type="Rhea" id="RHEA:42924"/>
        <dbReference type="Rhea" id="RHEA-COMP:10285"/>
        <dbReference type="Rhea" id="RHEA-COMP:10286"/>
        <dbReference type="ChEBI" id="CHEBI:15378"/>
        <dbReference type="ChEBI" id="CHEBI:57856"/>
        <dbReference type="ChEBI" id="CHEBI:59789"/>
        <dbReference type="ChEBI" id="CHEBI:74495"/>
        <dbReference type="ChEBI" id="CHEBI:82748"/>
        <dbReference type="EC" id="2.1.1.198"/>
    </reaction>
</comment>
<comment type="similarity">
    <text evidence="6">Belongs to the methyltransferase superfamily. RsmI family.</text>
</comment>
<proteinExistence type="inferred from homology"/>
<dbReference type="Proteomes" id="UP001378242">
    <property type="component" value="Unassembled WGS sequence"/>
</dbReference>
<evidence type="ECO:0000256" key="5">
    <source>
        <dbReference type="ARBA" id="ARBA00022691"/>
    </source>
</evidence>
<dbReference type="GO" id="GO:0032259">
    <property type="term" value="P:methylation"/>
    <property type="evidence" value="ECO:0007669"/>
    <property type="project" value="UniProtKB-KW"/>
</dbReference>
<name>A0ABU9GIF8_COBMA</name>
<dbReference type="SUPFAM" id="SSF53790">
    <property type="entry name" value="Tetrapyrrole methylase"/>
    <property type="match status" value="1"/>
</dbReference>
<evidence type="ECO:0000313" key="9">
    <source>
        <dbReference type="Proteomes" id="UP001378242"/>
    </source>
</evidence>
<dbReference type="PANTHER" id="PTHR46111">
    <property type="entry name" value="RIBOSOMAL RNA SMALL SUBUNIT METHYLTRANSFERASE I"/>
    <property type="match status" value="1"/>
</dbReference>
<dbReference type="PIRSF" id="PIRSF005917">
    <property type="entry name" value="MTase_YraL"/>
    <property type="match status" value="1"/>
</dbReference>